<comment type="subcellular location">
    <subcellularLocation>
        <location evidence="7">Cytoplasm</location>
    </subcellularLocation>
</comment>
<keyword evidence="7" id="KW-0547">Nucleotide-binding</keyword>
<dbReference type="PIRSF" id="PIRSF000114">
    <property type="entry name" value="Glycerol-3-P_dh"/>
    <property type="match status" value="1"/>
</dbReference>
<dbReference type="Proteomes" id="UP000014821">
    <property type="component" value="Unassembled WGS sequence"/>
</dbReference>
<dbReference type="RefSeq" id="WP_020355604.1">
    <property type="nucleotide sequence ID" value="NZ_KE360587.1"/>
</dbReference>
<reference evidence="12" key="1">
    <citation type="submission" date="2013-04" db="EMBL/GenBank/DDBJ databases">
        <title>Genome sequence of Chlamydia psittaci 10_881_SC42.</title>
        <authorList>
            <person name="Huot-Creasy H."/>
            <person name="McCracken C.L."/>
            <person name="Humphries M."/>
            <person name="Sachse K."/>
            <person name="Laroucau K."/>
            <person name="Bavoil P."/>
            <person name="Myers G.S."/>
        </authorList>
    </citation>
    <scope>NUCLEOTIDE SEQUENCE [LARGE SCALE GENOMIC DNA]</scope>
    <source>
        <strain evidence="12">10_881_SC42</strain>
    </source>
</reference>
<keyword evidence="3 7" id="KW-0560">Oxidoreductase</keyword>
<dbReference type="Pfam" id="PF07479">
    <property type="entry name" value="NAD_Gly3P_dh_C"/>
    <property type="match status" value="1"/>
</dbReference>
<evidence type="ECO:0000256" key="5">
    <source>
        <dbReference type="ARBA" id="ARBA00023209"/>
    </source>
</evidence>
<gene>
    <name evidence="7" type="primary">gpsA</name>
    <name evidence="12" type="ORF">CP10881SC42_0120</name>
</gene>
<comment type="pathway">
    <text evidence="7">Membrane lipid metabolism; glycerophospholipid metabolism.</text>
</comment>
<feature type="active site" description="Proton acceptor" evidence="7">
    <location>
        <position position="193"/>
    </location>
</feature>
<dbReference type="NCBIfam" id="NF000940">
    <property type="entry name" value="PRK00094.1-2"/>
    <property type="match status" value="1"/>
</dbReference>
<evidence type="ECO:0000256" key="9">
    <source>
        <dbReference type="RuleBase" id="RU000439"/>
    </source>
</evidence>
<protein>
    <recommendedName>
        <fullName evidence="7">Glycerol-3-phosphate dehydrogenase [NAD(P)+]</fullName>
        <ecNumber evidence="7">1.1.1.94</ecNumber>
    </recommendedName>
    <alternativeName>
        <fullName evidence="7">NAD(P)(+)-dependent glycerol-3-phosphate dehydrogenase</fullName>
    </alternativeName>
    <alternativeName>
        <fullName evidence="7">NAD(P)H-dependent dihydroxyacetone-phosphate reductase</fullName>
    </alternativeName>
</protein>
<comment type="similarity">
    <text evidence="1 7 8">Belongs to the NAD-dependent glycerol-3-phosphate dehydrogenase family.</text>
</comment>
<comment type="caution">
    <text evidence="12">The sequence shown here is derived from an EMBL/GenBank/DDBJ whole genome shotgun (WGS) entry which is preliminary data.</text>
</comment>
<feature type="binding site" evidence="7">
    <location>
        <position position="281"/>
    </location>
    <ligand>
        <name>NADPH</name>
        <dbReference type="ChEBI" id="CHEBI:57783"/>
    </ligand>
</feature>
<dbReference type="InterPro" id="IPR036291">
    <property type="entry name" value="NAD(P)-bd_dom_sf"/>
</dbReference>
<dbReference type="InterPro" id="IPR006168">
    <property type="entry name" value="G3P_DH_NAD-dep"/>
</dbReference>
<dbReference type="EMBL" id="ATND01000001">
    <property type="protein sequence ID" value="EPP38609.1"/>
    <property type="molecule type" value="Genomic_DNA"/>
</dbReference>
<keyword evidence="7 8" id="KW-0520">NAD</keyword>
<comment type="caution">
    <text evidence="7">Lacks conserved residue(s) required for the propagation of feature annotation.</text>
</comment>
<feature type="binding site" evidence="7">
    <location>
        <position position="138"/>
    </location>
    <ligand>
        <name>sn-glycerol 3-phosphate</name>
        <dbReference type="ChEBI" id="CHEBI:57597"/>
    </ligand>
</feature>
<feature type="binding site" evidence="7">
    <location>
        <position position="258"/>
    </location>
    <ligand>
        <name>sn-glycerol 3-phosphate</name>
        <dbReference type="ChEBI" id="CHEBI:57597"/>
    </ligand>
</feature>
<evidence type="ECO:0000256" key="3">
    <source>
        <dbReference type="ARBA" id="ARBA00023002"/>
    </source>
</evidence>
<dbReference type="Pfam" id="PF01210">
    <property type="entry name" value="NAD_Gly3P_dh_N"/>
    <property type="match status" value="1"/>
</dbReference>
<feature type="binding site" evidence="7">
    <location>
        <position position="257"/>
    </location>
    <ligand>
        <name>NADPH</name>
        <dbReference type="ChEBI" id="CHEBI:57783"/>
    </ligand>
</feature>
<keyword evidence="7" id="KW-0521">NADP</keyword>
<dbReference type="InterPro" id="IPR006109">
    <property type="entry name" value="G3P_DH_NAD-dep_C"/>
</dbReference>
<keyword evidence="2 7" id="KW-0444">Lipid biosynthesis</keyword>
<dbReference type="Gene3D" id="1.10.1040.10">
    <property type="entry name" value="N-(1-d-carboxylethyl)-l-norvaline Dehydrogenase, domain 2"/>
    <property type="match status" value="1"/>
</dbReference>
<feature type="binding site" evidence="7">
    <location>
        <position position="283"/>
    </location>
    <ligand>
        <name>NADPH</name>
        <dbReference type="ChEBI" id="CHEBI:57783"/>
    </ligand>
</feature>
<dbReference type="PRINTS" id="PR00077">
    <property type="entry name" value="GPDHDRGNASE"/>
</dbReference>
<dbReference type="InterPro" id="IPR008927">
    <property type="entry name" value="6-PGluconate_DH-like_C_sf"/>
</dbReference>
<dbReference type="PANTHER" id="PTHR11728">
    <property type="entry name" value="GLYCEROL-3-PHOSPHATE DEHYDROGENASE"/>
    <property type="match status" value="1"/>
</dbReference>
<evidence type="ECO:0000256" key="8">
    <source>
        <dbReference type="RuleBase" id="RU000437"/>
    </source>
</evidence>
<feature type="binding site" evidence="7">
    <location>
        <position position="140"/>
    </location>
    <ligand>
        <name>sn-glycerol 3-phosphate</name>
        <dbReference type="ChEBI" id="CHEBI:57597"/>
    </ligand>
</feature>
<proteinExistence type="inferred from homology"/>
<feature type="binding site" evidence="7">
    <location>
        <position position="107"/>
    </location>
    <ligand>
        <name>NADPH</name>
        <dbReference type="ChEBI" id="CHEBI:57783"/>
    </ligand>
</feature>
<name>A0ABP2X704_9CHLA</name>
<dbReference type="EC" id="1.1.1.94" evidence="7"/>
<feature type="binding site" evidence="7">
    <location>
        <position position="13"/>
    </location>
    <ligand>
        <name>NADPH</name>
        <dbReference type="ChEBI" id="CHEBI:57783"/>
    </ligand>
</feature>
<comment type="catalytic activity">
    <reaction evidence="7 9">
        <text>sn-glycerol 3-phosphate + NADP(+) = dihydroxyacetone phosphate + NADPH + H(+)</text>
        <dbReference type="Rhea" id="RHEA:11096"/>
        <dbReference type="ChEBI" id="CHEBI:15378"/>
        <dbReference type="ChEBI" id="CHEBI:57597"/>
        <dbReference type="ChEBI" id="CHEBI:57642"/>
        <dbReference type="ChEBI" id="CHEBI:57783"/>
        <dbReference type="ChEBI" id="CHEBI:58349"/>
        <dbReference type="EC" id="1.1.1.94"/>
    </reaction>
</comment>
<feature type="binding site" evidence="7">
    <location>
        <position position="257"/>
    </location>
    <ligand>
        <name>sn-glycerol 3-phosphate</name>
        <dbReference type="ChEBI" id="CHEBI:57597"/>
    </ligand>
</feature>
<comment type="catalytic activity">
    <reaction evidence="7">
        <text>sn-glycerol 3-phosphate + NAD(+) = dihydroxyacetone phosphate + NADH + H(+)</text>
        <dbReference type="Rhea" id="RHEA:11092"/>
        <dbReference type="ChEBI" id="CHEBI:15378"/>
        <dbReference type="ChEBI" id="CHEBI:57540"/>
        <dbReference type="ChEBI" id="CHEBI:57597"/>
        <dbReference type="ChEBI" id="CHEBI:57642"/>
        <dbReference type="ChEBI" id="CHEBI:57945"/>
        <dbReference type="EC" id="1.1.1.94"/>
    </reaction>
</comment>
<keyword evidence="6 7" id="KW-1208">Phospholipid metabolism</keyword>
<dbReference type="NCBIfam" id="NF000942">
    <property type="entry name" value="PRK00094.1-4"/>
    <property type="match status" value="1"/>
</dbReference>
<accession>A0ABP2X704</accession>
<comment type="function">
    <text evidence="7">Catalyzes the reduction of the glycolytic intermediate dihydroxyacetone phosphate (DHAP) to sn-glycerol 3-phosphate (G3P), the key precursor for phospholipid synthesis.</text>
</comment>
<dbReference type="HAMAP" id="MF_00394">
    <property type="entry name" value="NAD_Glyc3P_dehydrog"/>
    <property type="match status" value="1"/>
</dbReference>
<evidence type="ECO:0000259" key="10">
    <source>
        <dbReference type="Pfam" id="PF01210"/>
    </source>
</evidence>
<sequence>MKEKIAYLGMGIWGFCLASLLANKGYSVTGWARNPDLIEQLQIKKRHPLAPDVPIHPNLTFTTDMATAIEGASMIVEGVSSAGIRPVSESLKKILTNLHIPFVITSKGIEQHTGLLLSEIVLEIFGPPAKEYLGYLSGPSIASEVLKNCPCSVVISAYNPDTLKKIHKAFLTPKFRVYPNSDLRGVALGGALKNIIAIACGISDGFQFGDNAKSGLVTRGLHEIRKFATIMDCRPDTLNGLAGLGDLCATCFSTLSRNTKFGKLIARGLTLEQAKKEIGMVVEGAYTALSAHQLANHHNIDMPITTGIYRVLYQNLDIKEAIAELLQRNTKEEYL</sequence>
<keyword evidence="13" id="KW-1185">Reference proteome</keyword>
<dbReference type="PROSITE" id="PS00957">
    <property type="entry name" value="NAD_G3PDH"/>
    <property type="match status" value="1"/>
</dbReference>
<dbReference type="SUPFAM" id="SSF48179">
    <property type="entry name" value="6-phosphogluconate dehydrogenase C-terminal domain-like"/>
    <property type="match status" value="1"/>
</dbReference>
<dbReference type="PANTHER" id="PTHR11728:SF1">
    <property type="entry name" value="GLYCEROL-3-PHOSPHATE DEHYDROGENASE [NAD(+)] 2, CHLOROPLASTIC"/>
    <property type="match status" value="1"/>
</dbReference>
<keyword evidence="7" id="KW-0963">Cytoplasm</keyword>
<evidence type="ECO:0000256" key="2">
    <source>
        <dbReference type="ARBA" id="ARBA00022516"/>
    </source>
</evidence>
<feature type="binding site" evidence="7">
    <location>
        <position position="256"/>
    </location>
    <ligand>
        <name>sn-glycerol 3-phosphate</name>
        <dbReference type="ChEBI" id="CHEBI:57597"/>
    </ligand>
</feature>
<organism evidence="12 13">
    <name type="scientific">Chlamydia avium</name>
    <dbReference type="NCBI Taxonomy" id="1457141"/>
    <lineage>
        <taxon>Bacteria</taxon>
        <taxon>Pseudomonadati</taxon>
        <taxon>Chlamydiota</taxon>
        <taxon>Chlamydiia</taxon>
        <taxon>Chlamydiales</taxon>
        <taxon>Chlamydiaceae</taxon>
        <taxon>Chlamydia/Chlamydophila group</taxon>
        <taxon>Chlamydia</taxon>
    </lineage>
</organism>
<dbReference type="InterPro" id="IPR013328">
    <property type="entry name" value="6PGD_dom2"/>
</dbReference>
<keyword evidence="5 7" id="KW-0594">Phospholipid biosynthesis</keyword>
<evidence type="ECO:0000313" key="13">
    <source>
        <dbReference type="Proteomes" id="UP000014821"/>
    </source>
</evidence>
<evidence type="ECO:0000259" key="11">
    <source>
        <dbReference type="Pfam" id="PF07479"/>
    </source>
</evidence>
<evidence type="ECO:0000256" key="6">
    <source>
        <dbReference type="ARBA" id="ARBA00023264"/>
    </source>
</evidence>
<evidence type="ECO:0000256" key="7">
    <source>
        <dbReference type="HAMAP-Rule" id="MF_00394"/>
    </source>
</evidence>
<dbReference type="SUPFAM" id="SSF51735">
    <property type="entry name" value="NAD(P)-binding Rossmann-fold domains"/>
    <property type="match status" value="1"/>
</dbReference>
<feature type="binding site" evidence="7">
    <location>
        <position position="107"/>
    </location>
    <ligand>
        <name>sn-glycerol 3-phosphate</name>
        <dbReference type="ChEBI" id="CHEBI:57597"/>
    </ligand>
</feature>
<feature type="binding site" evidence="7">
    <location>
        <position position="33"/>
    </location>
    <ligand>
        <name>NADPH</name>
        <dbReference type="ChEBI" id="CHEBI:57783"/>
    </ligand>
</feature>
<feature type="binding site" evidence="7">
    <location>
        <position position="193"/>
    </location>
    <ligand>
        <name>sn-glycerol 3-phosphate</name>
        <dbReference type="ChEBI" id="CHEBI:57597"/>
    </ligand>
</feature>
<dbReference type="InterPro" id="IPR011128">
    <property type="entry name" value="G3P_DH_NAD-dep_N"/>
</dbReference>
<feature type="binding site" evidence="7">
    <location>
        <position position="142"/>
    </location>
    <ligand>
        <name>NADPH</name>
        <dbReference type="ChEBI" id="CHEBI:57783"/>
    </ligand>
</feature>
<feature type="domain" description="Glycerol-3-phosphate dehydrogenase NAD-dependent N-terminal" evidence="10">
    <location>
        <begin position="4"/>
        <end position="161"/>
    </location>
</feature>
<evidence type="ECO:0000313" key="12">
    <source>
        <dbReference type="EMBL" id="EPP38609.1"/>
    </source>
</evidence>
<feature type="domain" description="Glycerol-3-phosphate dehydrogenase NAD-dependent C-terminal" evidence="11">
    <location>
        <begin position="182"/>
        <end position="322"/>
    </location>
</feature>
<dbReference type="Gene3D" id="3.40.50.720">
    <property type="entry name" value="NAD(P)-binding Rossmann-like Domain"/>
    <property type="match status" value="1"/>
</dbReference>
<evidence type="ECO:0000256" key="4">
    <source>
        <dbReference type="ARBA" id="ARBA00023098"/>
    </source>
</evidence>
<evidence type="ECO:0000256" key="1">
    <source>
        <dbReference type="ARBA" id="ARBA00011009"/>
    </source>
</evidence>
<keyword evidence="4 7" id="KW-0443">Lipid metabolism</keyword>
<feature type="binding site" evidence="7">
    <location>
        <position position="246"/>
    </location>
    <ligand>
        <name>sn-glycerol 3-phosphate</name>
        <dbReference type="ChEBI" id="CHEBI:57597"/>
    </ligand>
</feature>